<dbReference type="EMBL" id="QLSV01000017">
    <property type="protein sequence ID" value="RAR46590.1"/>
    <property type="molecule type" value="Genomic_DNA"/>
</dbReference>
<dbReference type="OrthoDB" id="9770030at2"/>
<evidence type="ECO:0000313" key="4">
    <source>
        <dbReference type="EMBL" id="RAR46590.1"/>
    </source>
</evidence>
<dbReference type="PANTHER" id="PTHR11364">
    <property type="entry name" value="THIOSULFATE SULFERTANSFERASE"/>
    <property type="match status" value="1"/>
</dbReference>
<dbReference type="RefSeq" id="WP_112087264.1">
    <property type="nucleotide sequence ID" value="NZ_QLSV01000017.1"/>
</dbReference>
<feature type="domain" description="Rhodanese" evidence="3">
    <location>
        <begin position="168"/>
        <end position="281"/>
    </location>
</feature>
<dbReference type="Gene3D" id="3.40.250.10">
    <property type="entry name" value="Rhodanese-like domain"/>
    <property type="match status" value="2"/>
</dbReference>
<keyword evidence="2" id="KW-0677">Repeat</keyword>
<comment type="caution">
    <text evidence="4">The sequence shown here is derived from an EMBL/GenBank/DDBJ whole genome shotgun (WGS) entry which is preliminary data.</text>
</comment>
<dbReference type="SUPFAM" id="SSF52821">
    <property type="entry name" value="Rhodanese/Cell cycle control phosphatase"/>
    <property type="match status" value="2"/>
</dbReference>
<dbReference type="CDD" id="cd01449">
    <property type="entry name" value="TST_Repeat_2"/>
    <property type="match status" value="1"/>
</dbReference>
<gene>
    <name evidence="4" type="ORF">B0I10_11789</name>
</gene>
<keyword evidence="4" id="KW-0670">Pyruvate</keyword>
<dbReference type="AlphaFoldDB" id="A0A328WK33"/>
<sequence length="291" mass="32205">MNNDIISIISVSELKALYKAADLLILDVSNGKEAQSNYNQKHVDGAIFVDLNSQLADIKEDVSIGGRHPLPSIENFSKLLSSIGITAEKHIVLYDDKYGSNAAARMWWMLKSIGHEKVQVLNGGLQEAEKHNFLINSKIVSPIPATEYEIEKWKLPLATIDEVENASINQDGLIIDVREAQRFNGEVEPIDLIAGHIPNAINIPFASNLDENGLFLSSEKLKEKYKSIFENKKSSEIIVHCGSGVTACHTLLAMAYAGFEIPKLYVGSWSEWSRNDKPLAVGKSLFNKSPQ</sequence>
<organism evidence="4 5">
    <name type="scientific">Flavobacterium lacus</name>
    <dbReference type="NCBI Taxonomy" id="1353778"/>
    <lineage>
        <taxon>Bacteria</taxon>
        <taxon>Pseudomonadati</taxon>
        <taxon>Bacteroidota</taxon>
        <taxon>Flavobacteriia</taxon>
        <taxon>Flavobacteriales</taxon>
        <taxon>Flavobacteriaceae</taxon>
        <taxon>Flavobacterium</taxon>
    </lineage>
</organism>
<reference evidence="4 5" key="1">
    <citation type="submission" date="2018-06" db="EMBL/GenBank/DDBJ databases">
        <title>Genomic Encyclopedia of Type Strains, Phase III (KMG-III): the genomes of soil and plant-associated and newly described type strains.</title>
        <authorList>
            <person name="Whitman W."/>
        </authorList>
    </citation>
    <scope>NUCLEOTIDE SEQUENCE [LARGE SCALE GENOMIC DNA]</scope>
    <source>
        <strain evidence="4 5">CGMCC 1.12504</strain>
    </source>
</reference>
<evidence type="ECO:0000313" key="5">
    <source>
        <dbReference type="Proteomes" id="UP000249518"/>
    </source>
</evidence>
<evidence type="ECO:0000256" key="2">
    <source>
        <dbReference type="ARBA" id="ARBA00022737"/>
    </source>
</evidence>
<evidence type="ECO:0000259" key="3">
    <source>
        <dbReference type="PROSITE" id="PS50206"/>
    </source>
</evidence>
<dbReference type="InterPro" id="IPR001763">
    <property type="entry name" value="Rhodanese-like_dom"/>
</dbReference>
<proteinExistence type="predicted"/>
<keyword evidence="1 4" id="KW-0808">Transferase</keyword>
<dbReference type="CDD" id="cd01448">
    <property type="entry name" value="TST_Repeat_1"/>
    <property type="match status" value="1"/>
</dbReference>
<dbReference type="SMART" id="SM00450">
    <property type="entry name" value="RHOD"/>
    <property type="match status" value="2"/>
</dbReference>
<protein>
    <submittedName>
        <fullName evidence="4">Thiosulfate/3-mercaptopyruvate sulfurtransferase</fullName>
    </submittedName>
</protein>
<feature type="domain" description="Rhodanese" evidence="3">
    <location>
        <begin position="19"/>
        <end position="137"/>
    </location>
</feature>
<dbReference type="PROSITE" id="PS50206">
    <property type="entry name" value="RHODANESE_3"/>
    <property type="match status" value="2"/>
</dbReference>
<accession>A0A328WK33</accession>
<dbReference type="GO" id="GO:0004792">
    <property type="term" value="F:thiosulfate-cyanide sulfurtransferase activity"/>
    <property type="evidence" value="ECO:0007669"/>
    <property type="project" value="TreeGrafter"/>
</dbReference>
<dbReference type="Proteomes" id="UP000249518">
    <property type="component" value="Unassembled WGS sequence"/>
</dbReference>
<evidence type="ECO:0000256" key="1">
    <source>
        <dbReference type="ARBA" id="ARBA00022679"/>
    </source>
</evidence>
<name>A0A328WK33_9FLAO</name>
<dbReference type="InterPro" id="IPR045078">
    <property type="entry name" value="TST/MPST-like"/>
</dbReference>
<keyword evidence="5" id="KW-1185">Reference proteome</keyword>
<dbReference type="Pfam" id="PF00581">
    <property type="entry name" value="Rhodanese"/>
    <property type="match status" value="2"/>
</dbReference>
<dbReference type="PANTHER" id="PTHR11364:SF27">
    <property type="entry name" value="SULFURTRANSFERASE"/>
    <property type="match status" value="1"/>
</dbReference>
<dbReference type="InterPro" id="IPR036873">
    <property type="entry name" value="Rhodanese-like_dom_sf"/>
</dbReference>